<feature type="transmembrane region" description="Helical" evidence="1">
    <location>
        <begin position="244"/>
        <end position="266"/>
    </location>
</feature>
<evidence type="ECO:0000256" key="1">
    <source>
        <dbReference type="SAM" id="Phobius"/>
    </source>
</evidence>
<protein>
    <submittedName>
        <fullName evidence="3">DUF389 domain-containing protein</fullName>
    </submittedName>
</protein>
<reference evidence="4" key="2">
    <citation type="submission" date="2020-07" db="EMBL/GenBank/DDBJ databases">
        <title>Chryseobacterium sp.cx-624.</title>
        <authorList>
            <person name="Yang C."/>
        </authorList>
    </citation>
    <scope>NUCLEOTIDE SEQUENCE [LARGE SCALE GENOMIC DNA]</scope>
    <source>
        <strain evidence="4">cx-624</strain>
    </source>
</reference>
<organism evidence="3 4">
    <name type="scientific">Marnyiella aurantia</name>
    <dbReference type="NCBI Taxonomy" id="2758037"/>
    <lineage>
        <taxon>Bacteria</taxon>
        <taxon>Pseudomonadati</taxon>
        <taxon>Bacteroidota</taxon>
        <taxon>Flavobacteriia</taxon>
        <taxon>Flavobacteriales</taxon>
        <taxon>Weeksellaceae</taxon>
        <taxon>Marnyiella</taxon>
    </lineage>
</organism>
<feature type="transmembrane region" description="Helical" evidence="1">
    <location>
        <begin position="219"/>
        <end position="237"/>
    </location>
</feature>
<accession>A0A7D7LRF0</accession>
<keyword evidence="1" id="KW-1133">Transmembrane helix</keyword>
<dbReference type="Proteomes" id="UP000539710">
    <property type="component" value="Unassembled WGS sequence"/>
</dbReference>
<name>A0A7D7LRF0_9FLAO</name>
<evidence type="ECO:0000313" key="2">
    <source>
        <dbReference type="EMBL" id="MBA5246563.1"/>
    </source>
</evidence>
<dbReference type="Proteomes" id="UP000515349">
    <property type="component" value="Chromosome"/>
</dbReference>
<evidence type="ECO:0000313" key="5">
    <source>
        <dbReference type="Proteomes" id="UP000539710"/>
    </source>
</evidence>
<keyword evidence="1" id="KW-0472">Membrane</keyword>
<reference evidence="3" key="1">
    <citation type="submission" date="2020-07" db="EMBL/GenBank/DDBJ databases">
        <title>Chryseobacterium sp. CX-624.</title>
        <authorList>
            <person name="Yang C."/>
        </authorList>
    </citation>
    <scope>NUCLEOTIDE SEQUENCE</scope>
    <source>
        <strain evidence="3">CX-624</strain>
    </source>
</reference>
<feature type="transmembrane region" description="Helical" evidence="1">
    <location>
        <begin position="137"/>
        <end position="155"/>
    </location>
</feature>
<feature type="transmembrane region" description="Helical" evidence="1">
    <location>
        <begin position="115"/>
        <end position="131"/>
    </location>
</feature>
<feature type="transmembrane region" description="Helical" evidence="1">
    <location>
        <begin position="176"/>
        <end position="199"/>
    </location>
</feature>
<reference evidence="5" key="3">
    <citation type="submission" date="2020-07" db="EMBL/GenBank/DDBJ databases">
        <title>Flavobacterium sp. xlx-214.</title>
        <authorList>
            <person name="Yang C."/>
        </authorList>
    </citation>
    <scope>NUCLEOTIDE SEQUENCE [LARGE SCALE GENOMIC DNA]</scope>
    <source>
        <strain evidence="5">CX-624</strain>
    </source>
</reference>
<dbReference type="Pfam" id="PF04087">
    <property type="entry name" value="DUF389"/>
    <property type="match status" value="1"/>
</dbReference>
<evidence type="ECO:0000313" key="4">
    <source>
        <dbReference type="Proteomes" id="UP000515349"/>
    </source>
</evidence>
<dbReference type="InterPro" id="IPR005240">
    <property type="entry name" value="DUF389"/>
</dbReference>
<dbReference type="RefSeq" id="WP_181886638.1">
    <property type="nucleotide sequence ID" value="NZ_CP059472.1"/>
</dbReference>
<dbReference type="EMBL" id="CP059472">
    <property type="protein sequence ID" value="QMS98077.1"/>
    <property type="molecule type" value="Genomic_DNA"/>
</dbReference>
<proteinExistence type="predicted"/>
<reference evidence="2" key="4">
    <citation type="submission" date="2020-07" db="EMBL/GenBank/DDBJ databases">
        <authorList>
            <person name="Yang C."/>
        </authorList>
    </citation>
    <scope>NUCLEOTIDE SEQUENCE</scope>
    <source>
        <strain evidence="2">Cx-624</strain>
    </source>
</reference>
<dbReference type="AlphaFoldDB" id="A0A7D7LRF0"/>
<dbReference type="PANTHER" id="PTHR20992:SF9">
    <property type="entry name" value="AT15442P-RELATED"/>
    <property type="match status" value="1"/>
</dbReference>
<feature type="transmembrane region" description="Helical" evidence="1">
    <location>
        <begin position="278"/>
        <end position="296"/>
    </location>
</feature>
<dbReference type="EMBL" id="JACEUX010000001">
    <property type="protein sequence ID" value="MBA5246563.1"/>
    <property type="molecule type" value="Genomic_DNA"/>
</dbReference>
<keyword evidence="1" id="KW-0812">Transmembrane</keyword>
<gene>
    <name evidence="3" type="ORF">H1R16_10255</name>
    <name evidence="2" type="ORF">H2507_05210</name>
</gene>
<evidence type="ECO:0000313" key="3">
    <source>
        <dbReference type="EMBL" id="QMS98077.1"/>
    </source>
</evidence>
<dbReference type="PANTHER" id="PTHR20992">
    <property type="entry name" value="AT15442P-RELATED"/>
    <property type="match status" value="1"/>
</dbReference>
<dbReference type="KEGG" id="cbau:H1R16_10255"/>
<sequence length="308" mass="33411">MHRTIEASIPSETTAAISRALVENPNVIHLSVHTNTSLKPVGDTLTVHVLNRGADDVLKMIAEHTEGREFSIATSEVASLSHHSKQKEINHDVDEAIWEEMETGLRHNGRTTTNYLILMFVGGIIASIGFISEIHDLVMAFVAASIIAPGMEPLAKIPLGIALKKADVLWTGLKATVLGYLALTAGSALTFMALVNFGMATESDFIHNKATEGMLHLRLKDVILSVAAATASIIMYLSYRTNVIAGPLIVLIIIPAAAAMGISVYLQNWDFVGSFSKRFLLDVAAIIVVGIICILLKQKFVHKREPIR</sequence>
<keyword evidence="5" id="KW-1185">Reference proteome</keyword>